<dbReference type="Pfam" id="PF14643">
    <property type="entry name" value="DUF4455"/>
    <property type="match status" value="1"/>
</dbReference>
<feature type="region of interest" description="Disordered" evidence="1">
    <location>
        <begin position="593"/>
        <end position="632"/>
    </location>
</feature>
<gene>
    <name evidence="3" type="ORF">OCBIM_22035925mg</name>
</gene>
<evidence type="ECO:0000313" key="3">
    <source>
        <dbReference type="EMBL" id="KOF96281.1"/>
    </source>
</evidence>
<dbReference type="PANTHER" id="PTHR21444:SF14">
    <property type="entry name" value="COILED-COIL DOMAIN-CONTAINING PROTEIN 180"/>
    <property type="match status" value="1"/>
</dbReference>
<evidence type="ECO:0000256" key="1">
    <source>
        <dbReference type="SAM" id="MobiDB-lite"/>
    </source>
</evidence>
<name>A0A0L8I482_OCTBM</name>
<dbReference type="InterPro" id="IPR028089">
    <property type="entry name" value="DUF4455"/>
</dbReference>
<feature type="compositionally biased region" description="Low complexity" evidence="1">
    <location>
        <begin position="606"/>
        <end position="621"/>
    </location>
</feature>
<proteinExistence type="predicted"/>
<dbReference type="OrthoDB" id="431588at2759"/>
<dbReference type="EMBL" id="KQ416610">
    <property type="protein sequence ID" value="KOF96281.1"/>
    <property type="molecule type" value="Genomic_DNA"/>
</dbReference>
<evidence type="ECO:0000259" key="2">
    <source>
        <dbReference type="Pfam" id="PF14643"/>
    </source>
</evidence>
<dbReference type="AlphaFoldDB" id="A0A0L8I482"/>
<dbReference type="STRING" id="37653.A0A0L8I482"/>
<reference evidence="3" key="1">
    <citation type="submission" date="2015-07" db="EMBL/GenBank/DDBJ databases">
        <title>MeaNS - Measles Nucleotide Surveillance Program.</title>
        <authorList>
            <person name="Tran T."/>
            <person name="Druce J."/>
        </authorList>
    </citation>
    <scope>NUCLEOTIDE SEQUENCE</scope>
    <source>
        <strain evidence="3">UCB-OBI-ISO-001</strain>
        <tissue evidence="3">Gonad</tissue>
    </source>
</reference>
<protein>
    <recommendedName>
        <fullName evidence="2">DUF4455 domain-containing protein</fullName>
    </recommendedName>
</protein>
<sequence length="642" mass="74430">MSQSERVSVVPSGKVYGQLFEAQALLNSKLKQVERQREETKLKSSSGLLKLPFTYKLSDSAQKEEEVHKKFQCYPEARQESSALNVEMGEVKALPEIVVDKHSSDVTKRIKERRLKLHETSLEDMYQDLGVINSNIEVMLENCCKDFSEKVANIDKVTESLLEIEESDKNLMNFTFEELNKLQADVQSHTQCKLKYIQYLDYQFHEIENSRISQIQNVLFNYTNSFQEIAYLTTPEVYRLMETEVQIINQTLLNNKQSYTDIYTQLLLVSIEQDRKHHLNWKSLTTLWKNKNIQEILERFRQFMLTCVSVKPKEVEILLDEISIKFSNLLNEYKEHLQFLRNFLPPKCTKGLVEEWYGKINEVTEKLKKEKREFLMQMKTEYEKCNQKGLAKMHDEEVALVNSNACTEEKASELSAKYMLPLIQLQQKNFECSLATWDDDITKAMTCTTKKLDKVYAYISAIADIWLNHTQELEAQDQKLNQMFAENRERHNADNQAEEAKLDTILDALRQGPDGAALESNLNAALAILTRLKTSYQNFHAKQIGMTTLYIPMVKDKLYQYERDICKFFKLKRYNKLPFSQTDPNDDCICADTASTSPESSRKSSKTITSPSQQPSKLLSQTEKPSSSFDIQGPKSLVSLFL</sequence>
<accession>A0A0L8I482</accession>
<dbReference type="PANTHER" id="PTHR21444">
    <property type="entry name" value="COILED-COIL DOMAIN-CONTAINING PROTEIN 180"/>
    <property type="match status" value="1"/>
</dbReference>
<organism evidence="3">
    <name type="scientific">Octopus bimaculoides</name>
    <name type="common">California two-spotted octopus</name>
    <dbReference type="NCBI Taxonomy" id="37653"/>
    <lineage>
        <taxon>Eukaryota</taxon>
        <taxon>Metazoa</taxon>
        <taxon>Spiralia</taxon>
        <taxon>Lophotrochozoa</taxon>
        <taxon>Mollusca</taxon>
        <taxon>Cephalopoda</taxon>
        <taxon>Coleoidea</taxon>
        <taxon>Octopodiformes</taxon>
        <taxon>Octopoda</taxon>
        <taxon>Incirrata</taxon>
        <taxon>Octopodidae</taxon>
        <taxon>Octopus</taxon>
    </lineage>
</organism>
<feature type="domain" description="DUF4455" evidence="2">
    <location>
        <begin position="111"/>
        <end position="576"/>
    </location>
</feature>